<dbReference type="GO" id="GO:0009306">
    <property type="term" value="P:protein secretion"/>
    <property type="evidence" value="ECO:0007669"/>
    <property type="project" value="TreeGrafter"/>
</dbReference>
<dbReference type="InterPro" id="IPR012295">
    <property type="entry name" value="TBP_dom_sf"/>
</dbReference>
<gene>
    <name evidence="2" type="ORF">FKW44_009446</name>
</gene>
<feature type="domain" description="Coatomer subunit gamma C-terminal" evidence="1">
    <location>
        <begin position="15"/>
        <end position="127"/>
    </location>
</feature>
<evidence type="ECO:0000313" key="3">
    <source>
        <dbReference type="Proteomes" id="UP000595437"/>
    </source>
</evidence>
<dbReference type="OrthoDB" id="6372017at2759"/>
<dbReference type="Proteomes" id="UP000595437">
    <property type="component" value="Chromosome 6"/>
</dbReference>
<evidence type="ECO:0000259" key="1">
    <source>
        <dbReference type="Pfam" id="PF16381"/>
    </source>
</evidence>
<protein>
    <submittedName>
        <fullName evidence="2">Coatomer subunit gamma</fullName>
    </submittedName>
</protein>
<name>A0A7T8K8B2_CALRO</name>
<dbReference type="GO" id="GO:0072384">
    <property type="term" value="P:organelle transport along microtubule"/>
    <property type="evidence" value="ECO:0007669"/>
    <property type="project" value="TreeGrafter"/>
</dbReference>
<dbReference type="PANTHER" id="PTHR10261:SF0">
    <property type="entry name" value="COATOMER SUBUNIT GAMMA-2"/>
    <property type="match status" value="1"/>
</dbReference>
<evidence type="ECO:0000313" key="2">
    <source>
        <dbReference type="EMBL" id="QQP48956.1"/>
    </source>
</evidence>
<dbReference type="GO" id="GO:0005793">
    <property type="term" value="C:endoplasmic reticulum-Golgi intermediate compartment"/>
    <property type="evidence" value="ECO:0007669"/>
    <property type="project" value="TreeGrafter"/>
</dbReference>
<dbReference type="InterPro" id="IPR017106">
    <property type="entry name" value="Coatomer_gsu"/>
</dbReference>
<dbReference type="AlphaFoldDB" id="A0A7T8K8B2"/>
<dbReference type="GO" id="GO:0000139">
    <property type="term" value="C:Golgi membrane"/>
    <property type="evidence" value="ECO:0007669"/>
    <property type="project" value="TreeGrafter"/>
</dbReference>
<dbReference type="PANTHER" id="PTHR10261">
    <property type="entry name" value="COATOMER SUBUNIT GAMMA"/>
    <property type="match status" value="1"/>
</dbReference>
<accession>A0A7T8K8B2</accession>
<dbReference type="EMBL" id="CP045895">
    <property type="protein sequence ID" value="QQP48956.1"/>
    <property type="molecule type" value="Genomic_DNA"/>
</dbReference>
<dbReference type="Pfam" id="PF16381">
    <property type="entry name" value="Coatomer_g_Cpla"/>
    <property type="match status" value="1"/>
</dbReference>
<feature type="non-terminal residue" evidence="2">
    <location>
        <position position="1"/>
    </location>
</feature>
<dbReference type="GO" id="GO:0006891">
    <property type="term" value="P:intra-Golgi vesicle-mediated transport"/>
    <property type="evidence" value="ECO:0007669"/>
    <property type="project" value="TreeGrafter"/>
</dbReference>
<keyword evidence="3" id="KW-1185">Reference proteome</keyword>
<proteinExistence type="predicted"/>
<dbReference type="GO" id="GO:0030126">
    <property type="term" value="C:COPI vesicle coat"/>
    <property type="evidence" value="ECO:0007669"/>
    <property type="project" value="TreeGrafter"/>
</dbReference>
<dbReference type="InterPro" id="IPR009028">
    <property type="entry name" value="Coatomer/calthrin_app_sub_C"/>
</dbReference>
<dbReference type="InterPro" id="IPR032154">
    <property type="entry name" value="Coatomer_g_Cpla"/>
</dbReference>
<dbReference type="Gene3D" id="3.30.310.10">
    <property type="entry name" value="TATA-Binding Protein"/>
    <property type="match status" value="1"/>
</dbReference>
<dbReference type="GO" id="GO:0006886">
    <property type="term" value="P:intracellular protein transport"/>
    <property type="evidence" value="ECO:0007669"/>
    <property type="project" value="InterPro"/>
</dbReference>
<organism evidence="2 3">
    <name type="scientific">Caligus rogercresseyi</name>
    <name type="common">Sea louse</name>
    <dbReference type="NCBI Taxonomy" id="217165"/>
    <lineage>
        <taxon>Eukaryota</taxon>
        <taxon>Metazoa</taxon>
        <taxon>Ecdysozoa</taxon>
        <taxon>Arthropoda</taxon>
        <taxon>Crustacea</taxon>
        <taxon>Multicrustacea</taxon>
        <taxon>Hexanauplia</taxon>
        <taxon>Copepoda</taxon>
        <taxon>Siphonostomatoida</taxon>
        <taxon>Caligidae</taxon>
        <taxon>Caligus</taxon>
    </lineage>
</organism>
<dbReference type="FunFam" id="3.30.310.10:FF:000011">
    <property type="entry name" value="Coatomer subunit gamma"/>
    <property type="match status" value="1"/>
</dbReference>
<sequence>YDDEYELEEFRLSVSDYVQRLTKTNFSAAWEELGPSSELEETFALTSMNSLEKASKSIIAILGLQPCERSDKIPEGKNAHTLLLAGIYRGGVEVLVRVKLALVDGVTMQLTVRAENEDVPELITSSIE</sequence>
<dbReference type="GO" id="GO:0005783">
    <property type="term" value="C:endoplasmic reticulum"/>
    <property type="evidence" value="ECO:0007669"/>
    <property type="project" value="TreeGrafter"/>
</dbReference>
<dbReference type="SUPFAM" id="SSF55711">
    <property type="entry name" value="Subdomain of clathrin and coatomer appendage domain"/>
    <property type="match status" value="1"/>
</dbReference>
<dbReference type="GO" id="GO:0006888">
    <property type="term" value="P:endoplasmic reticulum to Golgi vesicle-mediated transport"/>
    <property type="evidence" value="ECO:0007669"/>
    <property type="project" value="TreeGrafter"/>
</dbReference>
<reference evidence="3" key="1">
    <citation type="submission" date="2021-01" db="EMBL/GenBank/DDBJ databases">
        <title>Caligus Genome Assembly.</title>
        <authorList>
            <person name="Gallardo-Escarate C."/>
        </authorList>
    </citation>
    <scope>NUCLEOTIDE SEQUENCE [LARGE SCALE GENOMIC DNA]</scope>
</reference>